<evidence type="ECO:0000259" key="10">
    <source>
        <dbReference type="SMART" id="SM00831"/>
    </source>
</evidence>
<feature type="region of interest" description="Disordered" evidence="8">
    <location>
        <begin position="1"/>
        <end position="21"/>
    </location>
</feature>
<dbReference type="InterPro" id="IPR023298">
    <property type="entry name" value="ATPase_P-typ_TM_dom_sf"/>
</dbReference>
<evidence type="ECO:0000313" key="12">
    <source>
        <dbReference type="Proteomes" id="UP001596031"/>
    </source>
</evidence>
<gene>
    <name evidence="11" type="ORF">ACFPOU_06650</name>
</gene>
<keyword evidence="7 9" id="KW-0472">Membrane</keyword>
<dbReference type="SUPFAM" id="SSF56784">
    <property type="entry name" value="HAD-like"/>
    <property type="match status" value="1"/>
</dbReference>
<dbReference type="InterPro" id="IPR008250">
    <property type="entry name" value="ATPase_P-typ_transduc_dom_A_sf"/>
</dbReference>
<accession>A0ABW0PFV5</accession>
<keyword evidence="5" id="KW-1278">Translocase</keyword>
<sequence length="818" mass="86704">MTHPSTHLAEPAPAGNAQPAAERGLSQEAAAALLAQAGRNELAKQARRPAWKILLGQYLSPLVGLLLIACVVSAALDEWADAVAIGVILVVNGLVGFFQEYRAERAMAALRSLTAPRARVRRDGQARLIAAAEVVPGDILLVEAGDIVAADARILACYALLVNEATLTGESMPTEKAALADAPGAPLAERHNALFMGTAIANGSGVACVTATGARTELGKIAHLLATVEDSVTPLQAQLARISRTLILLCLAVVLLVALLGFIQGMSWMNVLILAVTLAVAAVPEGLPAVVTIALALGVQRMAAQRVLVRRLDAIETIGCATVVCTDKTGTLTMGNMIVRALWGADEHALLFAAAACCEAQLDSQGKAGVGDTTELAILVAAWERGIRAEDLERDFPRRFVIPFDSVRKSMAIRRANGVLYVKGALEMVLARSRSAPEGVSEAADDMARRGLRVLAIATGEGETEEGLTLLGLVGLADPPRPEAIAAIAEARRAGVTTVMITGDHPVTAEAIARELGILAPDEAVQGRIHARATPGDKLRIVRDWKAQGAVVAMTGDGVNDAPALREAHIGIAMGITGTEVTREAADIILTDDNFASIVGAVREGRGIFDNIRKTVIYLLAGNAGELAVMLFAAVLALPIPLLPLHILWINLVTDSLPALALVTDPTDEDVNGRPPRDPALPMLGRREWSVVLATGALQALVTLTVFAWALQARGLDEARNLAFTTLVFGELFRAFGARRSDKTFWEVGILSNWRLFAIVMLSAVVQIGIHHVPVMRELMQLTPLSLSDCMLTIVIGLIPLTVIEAWKLFARKWIRGH</sequence>
<name>A0ABW0PFV5_9BURK</name>
<dbReference type="SMART" id="SM00831">
    <property type="entry name" value="Cation_ATPase_N"/>
    <property type="match status" value="1"/>
</dbReference>
<dbReference type="SUPFAM" id="SSF81665">
    <property type="entry name" value="Calcium ATPase, transmembrane domain M"/>
    <property type="match status" value="1"/>
</dbReference>
<dbReference type="Proteomes" id="UP001596031">
    <property type="component" value="Unassembled WGS sequence"/>
</dbReference>
<organism evidence="11 12">
    <name type="scientific">Massilia jejuensis</name>
    <dbReference type="NCBI Taxonomy" id="648894"/>
    <lineage>
        <taxon>Bacteria</taxon>
        <taxon>Pseudomonadati</taxon>
        <taxon>Pseudomonadota</taxon>
        <taxon>Betaproteobacteria</taxon>
        <taxon>Burkholderiales</taxon>
        <taxon>Oxalobacteraceae</taxon>
        <taxon>Telluria group</taxon>
        <taxon>Massilia</taxon>
    </lineage>
</organism>
<evidence type="ECO:0000256" key="2">
    <source>
        <dbReference type="ARBA" id="ARBA00022692"/>
    </source>
</evidence>
<evidence type="ECO:0000256" key="3">
    <source>
        <dbReference type="ARBA" id="ARBA00022741"/>
    </source>
</evidence>
<dbReference type="EMBL" id="JBHSMS010000023">
    <property type="protein sequence ID" value="MFC5510799.1"/>
    <property type="molecule type" value="Genomic_DNA"/>
</dbReference>
<dbReference type="Pfam" id="PF00702">
    <property type="entry name" value="Hydrolase"/>
    <property type="match status" value="1"/>
</dbReference>
<comment type="caution">
    <text evidence="11">The sequence shown here is derived from an EMBL/GenBank/DDBJ whole genome shotgun (WGS) entry which is preliminary data.</text>
</comment>
<dbReference type="PRINTS" id="PR00121">
    <property type="entry name" value="NAKATPASE"/>
</dbReference>
<proteinExistence type="predicted"/>
<dbReference type="InterPro" id="IPR023299">
    <property type="entry name" value="ATPase_P-typ_cyto_dom_N"/>
</dbReference>
<feature type="transmembrane region" description="Helical" evidence="9">
    <location>
        <begin position="53"/>
        <end position="76"/>
    </location>
</feature>
<dbReference type="InterPro" id="IPR001757">
    <property type="entry name" value="P_typ_ATPase"/>
</dbReference>
<evidence type="ECO:0000256" key="8">
    <source>
        <dbReference type="SAM" id="MobiDB-lite"/>
    </source>
</evidence>
<dbReference type="InterPro" id="IPR018303">
    <property type="entry name" value="ATPase_P-typ_P_site"/>
</dbReference>
<dbReference type="NCBIfam" id="TIGR01494">
    <property type="entry name" value="ATPase_P-type"/>
    <property type="match status" value="2"/>
</dbReference>
<evidence type="ECO:0000256" key="4">
    <source>
        <dbReference type="ARBA" id="ARBA00022840"/>
    </source>
</evidence>
<feature type="transmembrane region" description="Helical" evidence="9">
    <location>
        <begin position="790"/>
        <end position="810"/>
    </location>
</feature>
<feature type="transmembrane region" description="Helical" evidence="9">
    <location>
        <begin position="748"/>
        <end position="770"/>
    </location>
</feature>
<dbReference type="Pfam" id="PF00689">
    <property type="entry name" value="Cation_ATPase_C"/>
    <property type="match status" value="1"/>
</dbReference>
<dbReference type="PRINTS" id="PR00119">
    <property type="entry name" value="CATATPASE"/>
</dbReference>
<dbReference type="InterPro" id="IPR023214">
    <property type="entry name" value="HAD_sf"/>
</dbReference>
<evidence type="ECO:0000313" key="11">
    <source>
        <dbReference type="EMBL" id="MFC5510799.1"/>
    </source>
</evidence>
<evidence type="ECO:0000256" key="6">
    <source>
        <dbReference type="ARBA" id="ARBA00022989"/>
    </source>
</evidence>
<dbReference type="Gene3D" id="2.70.150.10">
    <property type="entry name" value="Calcium-transporting ATPase, cytoplasmic transduction domain A"/>
    <property type="match status" value="1"/>
</dbReference>
<evidence type="ECO:0000256" key="7">
    <source>
        <dbReference type="ARBA" id="ARBA00023136"/>
    </source>
</evidence>
<dbReference type="InterPro" id="IPR004014">
    <property type="entry name" value="ATPase_P-typ_cation-transptr_N"/>
</dbReference>
<dbReference type="PANTHER" id="PTHR42861">
    <property type="entry name" value="CALCIUM-TRANSPORTING ATPASE"/>
    <property type="match status" value="1"/>
</dbReference>
<evidence type="ECO:0000256" key="5">
    <source>
        <dbReference type="ARBA" id="ARBA00022967"/>
    </source>
</evidence>
<feature type="transmembrane region" description="Helical" evidence="9">
    <location>
        <begin position="616"/>
        <end position="640"/>
    </location>
</feature>
<keyword evidence="12" id="KW-1185">Reference proteome</keyword>
<dbReference type="Pfam" id="PF00690">
    <property type="entry name" value="Cation_ATPase_N"/>
    <property type="match status" value="1"/>
</dbReference>
<dbReference type="RefSeq" id="WP_379718482.1">
    <property type="nucleotide sequence ID" value="NZ_JBHSMS010000023.1"/>
</dbReference>
<evidence type="ECO:0000256" key="9">
    <source>
        <dbReference type="SAM" id="Phobius"/>
    </source>
</evidence>
<feature type="transmembrane region" description="Helical" evidence="9">
    <location>
        <begin position="82"/>
        <end position="101"/>
    </location>
</feature>
<dbReference type="SFLD" id="SFLDS00003">
    <property type="entry name" value="Haloacid_Dehalogenase"/>
    <property type="match status" value="1"/>
</dbReference>
<reference evidence="12" key="1">
    <citation type="journal article" date="2019" name="Int. J. Syst. Evol. Microbiol.">
        <title>The Global Catalogue of Microorganisms (GCM) 10K type strain sequencing project: providing services to taxonomists for standard genome sequencing and annotation.</title>
        <authorList>
            <consortium name="The Broad Institute Genomics Platform"/>
            <consortium name="The Broad Institute Genome Sequencing Center for Infectious Disease"/>
            <person name="Wu L."/>
            <person name="Ma J."/>
        </authorList>
    </citation>
    <scope>NUCLEOTIDE SEQUENCE [LARGE SCALE GENOMIC DNA]</scope>
    <source>
        <strain evidence="12">CCUG 38813</strain>
    </source>
</reference>
<keyword evidence="2 9" id="KW-0812">Transmembrane</keyword>
<dbReference type="InterPro" id="IPR044492">
    <property type="entry name" value="P_typ_ATPase_HD_dom"/>
</dbReference>
<dbReference type="SFLD" id="SFLDG00002">
    <property type="entry name" value="C1.7:_P-type_atpase_like"/>
    <property type="match status" value="1"/>
</dbReference>
<dbReference type="Gene3D" id="3.40.50.1000">
    <property type="entry name" value="HAD superfamily/HAD-like"/>
    <property type="match status" value="2"/>
</dbReference>
<feature type="transmembrane region" description="Helical" evidence="9">
    <location>
        <begin position="271"/>
        <end position="297"/>
    </location>
</feature>
<feature type="transmembrane region" description="Helical" evidence="9">
    <location>
        <begin position="246"/>
        <end position="265"/>
    </location>
</feature>
<evidence type="ECO:0000256" key="1">
    <source>
        <dbReference type="ARBA" id="ARBA00004141"/>
    </source>
</evidence>
<dbReference type="Gene3D" id="1.20.1110.10">
    <property type="entry name" value="Calcium-transporting ATPase, transmembrane domain"/>
    <property type="match status" value="2"/>
</dbReference>
<dbReference type="SFLD" id="SFLDF00027">
    <property type="entry name" value="p-type_atpase"/>
    <property type="match status" value="1"/>
</dbReference>
<keyword evidence="4" id="KW-0067">ATP-binding</keyword>
<dbReference type="Pfam" id="PF00122">
    <property type="entry name" value="E1-E2_ATPase"/>
    <property type="match status" value="1"/>
</dbReference>
<dbReference type="PROSITE" id="PS00154">
    <property type="entry name" value="ATPASE_E1_E2"/>
    <property type="match status" value="1"/>
</dbReference>
<keyword evidence="3" id="KW-0547">Nucleotide-binding</keyword>
<feature type="transmembrane region" description="Helical" evidence="9">
    <location>
        <begin position="689"/>
        <end position="711"/>
    </location>
</feature>
<comment type="subcellular location">
    <subcellularLocation>
        <location evidence="1">Membrane</location>
        <topology evidence="1">Multi-pass membrane protein</topology>
    </subcellularLocation>
</comment>
<feature type="domain" description="Cation-transporting P-type ATPase N-terminal" evidence="10">
    <location>
        <begin position="14"/>
        <end position="78"/>
    </location>
</feature>
<dbReference type="SUPFAM" id="SSF81653">
    <property type="entry name" value="Calcium ATPase, transduction domain A"/>
    <property type="match status" value="1"/>
</dbReference>
<dbReference type="InterPro" id="IPR006068">
    <property type="entry name" value="ATPase_P-typ_cation-transptr_C"/>
</dbReference>
<protein>
    <submittedName>
        <fullName evidence="11">Cation-translocating P-type ATPase</fullName>
    </submittedName>
</protein>
<keyword evidence="6 9" id="KW-1133">Transmembrane helix</keyword>
<dbReference type="Gene3D" id="3.40.1110.10">
    <property type="entry name" value="Calcium-transporting ATPase, cytoplasmic domain N"/>
    <property type="match status" value="2"/>
</dbReference>
<dbReference type="InterPro" id="IPR059000">
    <property type="entry name" value="ATPase_P-type_domA"/>
</dbReference>
<dbReference type="InterPro" id="IPR036412">
    <property type="entry name" value="HAD-like_sf"/>
</dbReference>